<dbReference type="Proteomes" id="UP001732700">
    <property type="component" value="Chromosome 4D"/>
</dbReference>
<reference evidence="1" key="1">
    <citation type="submission" date="2021-05" db="EMBL/GenBank/DDBJ databases">
        <authorList>
            <person name="Scholz U."/>
            <person name="Mascher M."/>
            <person name="Fiebig A."/>
        </authorList>
    </citation>
    <scope>NUCLEOTIDE SEQUENCE [LARGE SCALE GENOMIC DNA]</scope>
</reference>
<sequence>MNKNNDRVPSTGASAMGEKFVGATSAAAGGGRRRDLQMAPSVSVSGIMDEVVQLNQAQGHLKSVLAAAEGKEIQNAQLVRYLREARHEASQTEDLLSELEYYHYHHIQEELEPEGYRIDGFPGQRHSLGDLEPQVHLYEEDGDSEIGVVDMEKVAYDTAESSSFIREHSSSAVLQIMPYVSNTIISPSNSGWEFYLGLSREIYEHIEACSSMTRNLCEALELENLDDRIIIMQQYKSTTTDPRETSACPTKPKVYGRDQERNLIISKLVGEESGRQNLSVLAIIGDGGVGKTTLANVVFNDSAVSNHFNILLWVYVSVYFDQAKIIHKLLESLTGNDHEHIKGLKELQSILGSAVKSKRVLLVLDDMWEDSQKEKWDELLTPLLSNDVMGNKILVTTRKPSVAKLIGAADQINLDGLKQDDFWLLFKESAFGDENYKGERKLLKISKDIVVQLKGNPLAAKSVGRLLIKKINVDFWEKVRDASEWKQQEDDYDIMPALMISYKYLPVHLQQCFSYCAVFPKYYKYEKERLVNIWIAQGLICSADMHKRLEDIGSEFFSDLVEWGFLQKEFEFMSLHIMHDLIHDLAQKISSHESFTIGDIESQRAPQLVRHVSVLAEWVYKTEIDGTVHPNETFLQTFSNSFRELQGRNLSTLMLFGPHDVDFANTFRQEIKEGKSVRVLKLDMVLSDLDLMIQNISSFVNLRYLELGFFYKGARLELPEAICKLYYLQVLDIEKNWGTSTVLPRGMNKLVNLRHFIATDELHAKIAGVGNMVSLQELKAFAVGKTSEFSIKQLRGLNQLRGSISICYLDAVGSREEAIEARISDKVHLNALHLSWYGVSEKRVPRIKSKLTILEDLKPQAGLINLRITAYKHHIPSWLSNNVHLTSLRSLHLDSCFYWETIPTPDKLPLLRELRLINMVRVSEIEIGCLEILELRNLRRLTQCIVSDKEQLSVNLRVLEVDDCIALKKFPLLFIHEDVQNEYQFTQLRRLQVRGCFGHISISQLLHIQSLVDIDLLLRPTLEEFRLQPSDRSNVMRMEIKGRGFILSKEESLFQSNKLRDLVELKITDYPGLAYLAWSSLQQLASLKFFKMTNCRKLFSFIPGLSLPPSVQELEFSNCNITEKQLSQVLLSLPLLKKFSLTSCEEVTSLPIGLFTDDQNQMTSSSWHIPPNFITTLEMFEISFRTGGYRKDRVMRFESKQGLGKFASLKRVVIEDCPTLLTSLISGGASHIPPSSLRILHVEDIKNSHLHLSELSCLAELHITDCASLTWFNLDSCTALEELHISTCNMLSSLKGLQSCKALRRLSIYGCKVFCSLVVSLSTLTKLSIKNNPNLESLDLGASLSALTTLSIESNPNLAYIDLNSCTALQELCIEGCARMASWEGLKSLGGLEHLECENSLGFTRSWQLLAAAEVESEHRNFPRSLQVLNIDDVGVLCVHICSQLTPLKKLIIHGSLYSGHDYVDSMTDDNERALLHLTSLRELVFDEFKDLRSLPAGLRCLTSLQRLNVSKCEFITSLPDGGFPASLKDMEIHGCSMELTALCREMCRVQNIHFITDRVETD</sequence>
<organism evidence="1 2">
    <name type="scientific">Avena sativa</name>
    <name type="common">Oat</name>
    <dbReference type="NCBI Taxonomy" id="4498"/>
    <lineage>
        <taxon>Eukaryota</taxon>
        <taxon>Viridiplantae</taxon>
        <taxon>Streptophyta</taxon>
        <taxon>Embryophyta</taxon>
        <taxon>Tracheophyta</taxon>
        <taxon>Spermatophyta</taxon>
        <taxon>Magnoliopsida</taxon>
        <taxon>Liliopsida</taxon>
        <taxon>Poales</taxon>
        <taxon>Poaceae</taxon>
        <taxon>BOP clade</taxon>
        <taxon>Pooideae</taxon>
        <taxon>Poodae</taxon>
        <taxon>Poeae</taxon>
        <taxon>Poeae Chloroplast Group 1 (Aveneae type)</taxon>
        <taxon>Aveninae</taxon>
        <taxon>Avena</taxon>
    </lineage>
</organism>
<evidence type="ECO:0000313" key="1">
    <source>
        <dbReference type="EnsemblPlants" id="AVESA.00010b.r2.4DG0778570.1.CDS"/>
    </source>
</evidence>
<proteinExistence type="predicted"/>
<name>A0ACD5X9V8_AVESA</name>
<protein>
    <submittedName>
        <fullName evidence="1">Uncharacterized protein</fullName>
    </submittedName>
</protein>
<dbReference type="EnsemblPlants" id="AVESA.00010b.r2.4DG0778570.1">
    <property type="protein sequence ID" value="AVESA.00010b.r2.4DG0778570.1.CDS"/>
    <property type="gene ID" value="AVESA.00010b.r2.4DG0778570"/>
</dbReference>
<keyword evidence="2" id="KW-1185">Reference proteome</keyword>
<reference evidence="1" key="2">
    <citation type="submission" date="2025-09" db="UniProtKB">
        <authorList>
            <consortium name="EnsemblPlants"/>
        </authorList>
    </citation>
    <scope>IDENTIFICATION</scope>
</reference>
<accession>A0ACD5X9V8</accession>
<evidence type="ECO:0000313" key="2">
    <source>
        <dbReference type="Proteomes" id="UP001732700"/>
    </source>
</evidence>